<name>A0A4Y7WM94_9BACI</name>
<evidence type="ECO:0000256" key="1">
    <source>
        <dbReference type="ARBA" id="ARBA00022801"/>
    </source>
</evidence>
<dbReference type="Gene3D" id="3.40.50.1820">
    <property type="entry name" value="alpha/beta hydrolase"/>
    <property type="match status" value="1"/>
</dbReference>
<dbReference type="Gene3D" id="2.120.10.30">
    <property type="entry name" value="TolB, C-terminal domain"/>
    <property type="match status" value="1"/>
</dbReference>
<sequence length="603" mass="68032">MGIKGAINMIPFKKPDVRAFLKSYSIKTFAVSPDAQTIVFQADFTGAPELWAMERGTGFPYQLTTIGQSVYDLRFSKDSSYILASFDYDGDEKPQIYALPLKGGELTPIRTLPGTHFFVHAQSEDGKRLYYTSDESNKTYFDICAYDIETEQERTLVKGDDARLYLSSLSQDEKVFTYAKFYSNTSIVGYLWNNGKSEPLIPGADNEHVTGDSTLGKDGTVYFSTNAGEEFSYLARYSPVSKTFEKLFQLDQESIKSVHLSEDESFLYVVASAGVQDKCYSFTVETGASNELSLPVTIVEKLLMTNSGELIVLGSTPTKPKNMYRYTQGDWVQLTDVRIMGLEEKELSEPEVIRYSSYDGLEIEALLYQPHNENKNGYTVLLPHGGPQWADVLSYDAQAQILAYEGYQVFSPNYRGSTRYGATFTKLVEGDWGEGPRLDILEGLDYLESKGQLQPDKVIVLGGSYGGYMTLLLHGRHPERFQAAVDICGVSNLFSFIETVPESWKPIMDRWVGHPERDKDRLVKDSPITYLEKMTKPMLVVQGANDPRVVKEESDQIVEALQKQGTEIEYLVFDDEGHGFTKIENRISLYETVIRFLKRHLHA</sequence>
<dbReference type="SUPFAM" id="SSF53474">
    <property type="entry name" value="alpha/beta-Hydrolases"/>
    <property type="match status" value="1"/>
</dbReference>
<protein>
    <submittedName>
        <fullName evidence="3">S9 family peptidase</fullName>
    </submittedName>
</protein>
<dbReference type="InterPro" id="IPR029058">
    <property type="entry name" value="AB_hydrolase_fold"/>
</dbReference>
<accession>A0A4Y7WM94</accession>
<comment type="caution">
    <text evidence="3">The sequence shown here is derived from an EMBL/GenBank/DDBJ whole genome shotgun (WGS) entry which is preliminary data.</text>
</comment>
<proteinExistence type="predicted"/>
<dbReference type="PANTHER" id="PTHR42776:SF27">
    <property type="entry name" value="DIPEPTIDYL PEPTIDASE FAMILY MEMBER 6"/>
    <property type="match status" value="1"/>
</dbReference>
<keyword evidence="1" id="KW-0378">Hydrolase</keyword>
<dbReference type="AlphaFoldDB" id="A0A4Y7WM94"/>
<dbReference type="EMBL" id="SNUX01000002">
    <property type="protein sequence ID" value="TES49806.1"/>
    <property type="molecule type" value="Genomic_DNA"/>
</dbReference>
<dbReference type="InterPro" id="IPR001375">
    <property type="entry name" value="Peptidase_S9_cat"/>
</dbReference>
<feature type="domain" description="Peptidase S9 prolyl oligopeptidase catalytic" evidence="2">
    <location>
        <begin position="394"/>
        <end position="601"/>
    </location>
</feature>
<dbReference type="GO" id="GO:0004252">
    <property type="term" value="F:serine-type endopeptidase activity"/>
    <property type="evidence" value="ECO:0007669"/>
    <property type="project" value="TreeGrafter"/>
</dbReference>
<evidence type="ECO:0000313" key="3">
    <source>
        <dbReference type="EMBL" id="TES49806.1"/>
    </source>
</evidence>
<dbReference type="Pfam" id="PF00326">
    <property type="entry name" value="Peptidase_S9"/>
    <property type="match status" value="1"/>
</dbReference>
<dbReference type="PANTHER" id="PTHR42776">
    <property type="entry name" value="SERINE PEPTIDASE S9 FAMILY MEMBER"/>
    <property type="match status" value="1"/>
</dbReference>
<organism evidence="3 4">
    <name type="scientific">Shouchella lehensis</name>
    <dbReference type="NCBI Taxonomy" id="300825"/>
    <lineage>
        <taxon>Bacteria</taxon>
        <taxon>Bacillati</taxon>
        <taxon>Bacillota</taxon>
        <taxon>Bacilli</taxon>
        <taxon>Bacillales</taxon>
        <taxon>Bacillaceae</taxon>
        <taxon>Shouchella</taxon>
    </lineage>
</organism>
<evidence type="ECO:0000313" key="4">
    <source>
        <dbReference type="Proteomes" id="UP000298210"/>
    </source>
</evidence>
<dbReference type="GO" id="GO:0006508">
    <property type="term" value="P:proteolysis"/>
    <property type="evidence" value="ECO:0007669"/>
    <property type="project" value="InterPro"/>
</dbReference>
<evidence type="ECO:0000259" key="2">
    <source>
        <dbReference type="Pfam" id="PF00326"/>
    </source>
</evidence>
<reference evidence="3 4" key="1">
    <citation type="submission" date="2019-03" db="EMBL/GenBank/DDBJ databases">
        <authorList>
            <person name="Liu G."/>
        </authorList>
    </citation>
    <scope>NUCLEOTIDE SEQUENCE [LARGE SCALE GENOMIC DNA]</scope>
    <source>
        <strain evidence="3 4">DSM 19099</strain>
    </source>
</reference>
<dbReference type="SUPFAM" id="SSF69304">
    <property type="entry name" value="Tricorn protease N-terminal domain"/>
    <property type="match status" value="1"/>
</dbReference>
<dbReference type="InterPro" id="IPR011042">
    <property type="entry name" value="6-blade_b-propeller_TolB-like"/>
</dbReference>
<gene>
    <name evidence="3" type="ORF">E2L03_10160</name>
</gene>
<dbReference type="Proteomes" id="UP000298210">
    <property type="component" value="Unassembled WGS sequence"/>
</dbReference>